<keyword evidence="2" id="KW-1133">Transmembrane helix</keyword>
<keyword evidence="2" id="KW-0472">Membrane</keyword>
<keyword evidence="2" id="KW-0812">Transmembrane</keyword>
<sequence length="242" mass="27080">MISSCGESTVKSEGVKESLEEPIIIEDISTDSQDNNTNTSENEDTTNDVVNTMPPPRTDQDETLENYAVKLEANKSLKQHERGVLKVWIGADTNIKFKSDQNIVQDTASIPNRGNYARITPFSAGFDFNPVSRECVLIDPAGSEVQFTLIPKGSGELSVSADIYLFKESDCSDNPFPRVSETLKVIVEVDHKKNFMDKLGDLWEVFWEKFLTFWGGLITIILSAILFIVRSKINKKTGYSKD</sequence>
<evidence type="ECO:0000313" key="3">
    <source>
        <dbReference type="EMBL" id="PZX43182.1"/>
    </source>
</evidence>
<feature type="region of interest" description="Disordered" evidence="1">
    <location>
        <begin position="1"/>
        <end position="60"/>
    </location>
</feature>
<organism evidence="3 4">
    <name type="scientific">Nonlabens dokdonensis</name>
    <dbReference type="NCBI Taxonomy" id="328515"/>
    <lineage>
        <taxon>Bacteria</taxon>
        <taxon>Pseudomonadati</taxon>
        <taxon>Bacteroidota</taxon>
        <taxon>Flavobacteriia</taxon>
        <taxon>Flavobacteriales</taxon>
        <taxon>Flavobacteriaceae</taxon>
        <taxon>Nonlabens</taxon>
    </lineage>
</organism>
<proteinExistence type="predicted"/>
<feature type="transmembrane region" description="Helical" evidence="2">
    <location>
        <begin position="211"/>
        <end position="229"/>
    </location>
</feature>
<gene>
    <name evidence="3" type="ORF">LX97_00182</name>
</gene>
<keyword evidence="4" id="KW-1185">Reference proteome</keyword>
<accession>A0ABX5PZX0</accession>
<dbReference type="EMBL" id="QKZR01000001">
    <property type="protein sequence ID" value="PZX43182.1"/>
    <property type="molecule type" value="Genomic_DNA"/>
</dbReference>
<comment type="caution">
    <text evidence="3">The sequence shown here is derived from an EMBL/GenBank/DDBJ whole genome shotgun (WGS) entry which is preliminary data.</text>
</comment>
<evidence type="ECO:0000313" key="4">
    <source>
        <dbReference type="Proteomes" id="UP000248584"/>
    </source>
</evidence>
<feature type="compositionally biased region" description="Low complexity" evidence="1">
    <location>
        <begin position="30"/>
        <end position="40"/>
    </location>
</feature>
<protein>
    <submittedName>
        <fullName evidence="3">Uncharacterized protein</fullName>
    </submittedName>
</protein>
<evidence type="ECO:0000256" key="1">
    <source>
        <dbReference type="SAM" id="MobiDB-lite"/>
    </source>
</evidence>
<name>A0ABX5PZX0_9FLAO</name>
<feature type="compositionally biased region" description="Polar residues" evidence="1">
    <location>
        <begin position="1"/>
        <end position="11"/>
    </location>
</feature>
<reference evidence="3 4" key="1">
    <citation type="submission" date="2018-06" db="EMBL/GenBank/DDBJ databases">
        <title>Genomic Encyclopedia of Archaeal and Bacterial Type Strains, Phase II (KMG-II): from individual species to whole genera.</title>
        <authorList>
            <person name="Goeker M."/>
        </authorList>
    </citation>
    <scope>NUCLEOTIDE SEQUENCE [LARGE SCALE GENOMIC DNA]</scope>
    <source>
        <strain evidence="3 4">DSM 17205</strain>
    </source>
</reference>
<dbReference type="Proteomes" id="UP000248584">
    <property type="component" value="Unassembled WGS sequence"/>
</dbReference>
<evidence type="ECO:0000256" key="2">
    <source>
        <dbReference type="SAM" id="Phobius"/>
    </source>
</evidence>